<protein>
    <recommendedName>
        <fullName evidence="8">Protein kinase domain-containing protein</fullName>
    </recommendedName>
</protein>
<dbReference type="SMART" id="SM00220">
    <property type="entry name" value="S_TKc"/>
    <property type="match status" value="1"/>
</dbReference>
<dbReference type="InterPro" id="IPR011009">
    <property type="entry name" value="Kinase-like_dom_sf"/>
</dbReference>
<dbReference type="GO" id="GO:0035556">
    <property type="term" value="P:intracellular signal transduction"/>
    <property type="evidence" value="ECO:0007669"/>
    <property type="project" value="TreeGrafter"/>
</dbReference>
<gene>
    <name evidence="9" type="ORF">NMOB1V02_LOCUS3353</name>
</gene>
<accession>A0A7R9BK98</accession>
<dbReference type="Gene3D" id="1.10.510.10">
    <property type="entry name" value="Transferase(Phosphotransferase) domain 1"/>
    <property type="match status" value="1"/>
</dbReference>
<evidence type="ECO:0000313" key="9">
    <source>
        <dbReference type="EMBL" id="CAD7275561.1"/>
    </source>
</evidence>
<dbReference type="InterPro" id="IPR017441">
    <property type="entry name" value="Protein_kinase_ATP_BS"/>
</dbReference>
<keyword evidence="10" id="KW-1185">Reference proteome</keyword>
<name>A0A7R9BK98_9CRUS</name>
<keyword evidence="3 6" id="KW-0547">Nucleotide-binding</keyword>
<keyword evidence="7" id="KW-0175">Coiled coil</keyword>
<dbReference type="PROSITE" id="PS50011">
    <property type="entry name" value="PROTEIN_KINASE_DOM"/>
    <property type="match status" value="1"/>
</dbReference>
<evidence type="ECO:0000256" key="5">
    <source>
        <dbReference type="ARBA" id="ARBA00022840"/>
    </source>
</evidence>
<evidence type="ECO:0000256" key="4">
    <source>
        <dbReference type="ARBA" id="ARBA00022777"/>
    </source>
</evidence>
<evidence type="ECO:0000259" key="8">
    <source>
        <dbReference type="PROSITE" id="PS50011"/>
    </source>
</evidence>
<dbReference type="SUPFAM" id="SSF56112">
    <property type="entry name" value="Protein kinase-like (PK-like)"/>
    <property type="match status" value="1"/>
</dbReference>
<organism evidence="9">
    <name type="scientific">Notodromas monacha</name>
    <dbReference type="NCBI Taxonomy" id="399045"/>
    <lineage>
        <taxon>Eukaryota</taxon>
        <taxon>Metazoa</taxon>
        <taxon>Ecdysozoa</taxon>
        <taxon>Arthropoda</taxon>
        <taxon>Crustacea</taxon>
        <taxon>Oligostraca</taxon>
        <taxon>Ostracoda</taxon>
        <taxon>Podocopa</taxon>
        <taxon>Podocopida</taxon>
        <taxon>Cypridocopina</taxon>
        <taxon>Cypridoidea</taxon>
        <taxon>Cyprididae</taxon>
        <taxon>Notodromas</taxon>
    </lineage>
</organism>
<evidence type="ECO:0000256" key="1">
    <source>
        <dbReference type="ARBA" id="ARBA00022527"/>
    </source>
</evidence>
<dbReference type="Proteomes" id="UP000678499">
    <property type="component" value="Unassembled WGS sequence"/>
</dbReference>
<feature type="domain" description="Protein kinase" evidence="8">
    <location>
        <begin position="225"/>
        <end position="501"/>
    </location>
</feature>
<feature type="binding site" evidence="6">
    <location>
        <position position="254"/>
    </location>
    <ligand>
        <name>ATP</name>
        <dbReference type="ChEBI" id="CHEBI:30616"/>
    </ligand>
</feature>
<feature type="coiled-coil region" evidence="7">
    <location>
        <begin position="169"/>
        <end position="196"/>
    </location>
</feature>
<dbReference type="PANTHER" id="PTHR22974">
    <property type="entry name" value="MIXED LINEAGE PROTEIN KINASE"/>
    <property type="match status" value="1"/>
</dbReference>
<dbReference type="EMBL" id="CAJPEX010000441">
    <property type="protein sequence ID" value="CAG0915713.1"/>
    <property type="molecule type" value="Genomic_DNA"/>
</dbReference>
<dbReference type="PROSITE" id="PS00108">
    <property type="entry name" value="PROTEIN_KINASE_ST"/>
    <property type="match status" value="1"/>
</dbReference>
<dbReference type="InterPro" id="IPR008271">
    <property type="entry name" value="Ser/Thr_kinase_AS"/>
</dbReference>
<dbReference type="FunFam" id="1.10.510.10:FF:000698">
    <property type="entry name" value="Serine/threonine-protein kinase tousled-like 1"/>
    <property type="match status" value="1"/>
</dbReference>
<dbReference type="GO" id="GO:0005634">
    <property type="term" value="C:nucleus"/>
    <property type="evidence" value="ECO:0007669"/>
    <property type="project" value="TreeGrafter"/>
</dbReference>
<proteinExistence type="predicted"/>
<sequence>MVGTGKRCGSCEGGGDCPRKIVRSGGIQFEKPEETGCDGDCATKEQMEIRELMTELSDYRRFCAYQTQRLTRSVYFITEILQATARKEAKEARAKHALDCQRLGNPLLDKNVSDCPALCDLKEKHVRLTATMMSLEERNKRLLAFCNNSRDEGNESSFDDSERDSAENLEKTRLQMAKCEREAEALCQAMRKVEQERYLHYRESRRISFEDRSKFRNNPVFCDRFLLLSLLGKGGYSEVFQAFDLKELKYVAFKIQELEAVEEAHKEDQQRRIKRECNIHKILDHRHIVKQFDNFWVNEDLCCTVMEYCTGRDLDFYIKQNGRIPESEARMLVMQMASALKYLNEIKPSVIHYDLKPANVLLNGDGILDNVKIADFGVSKIVDEQNYDPIRGMDLTSQGAGTYWYLPPETFVSEDPKISSKVDVWSLGVIFYQCLYGKKPFAQDQDQTTIMKEKTILKAGAVEFPEDPVISAAAKGFLKACLQPNPENRLDVFQMANHPYLQQTLNTTILQNLESNDCVV</sequence>
<keyword evidence="2" id="KW-0808">Transferase</keyword>
<dbReference type="GO" id="GO:0007059">
    <property type="term" value="P:chromosome segregation"/>
    <property type="evidence" value="ECO:0007669"/>
    <property type="project" value="TreeGrafter"/>
</dbReference>
<dbReference type="InterPro" id="IPR000719">
    <property type="entry name" value="Prot_kinase_dom"/>
</dbReference>
<keyword evidence="4" id="KW-0418">Kinase</keyword>
<evidence type="ECO:0000313" key="10">
    <source>
        <dbReference type="Proteomes" id="UP000678499"/>
    </source>
</evidence>
<dbReference type="OrthoDB" id="346907at2759"/>
<dbReference type="AlphaFoldDB" id="A0A7R9BK98"/>
<dbReference type="Pfam" id="PF00069">
    <property type="entry name" value="Pkinase"/>
    <property type="match status" value="1"/>
</dbReference>
<dbReference type="PANTHER" id="PTHR22974:SF23">
    <property type="entry name" value="TOUSLED-LIKE KINASE, ISOFORM G"/>
    <property type="match status" value="1"/>
</dbReference>
<evidence type="ECO:0000256" key="7">
    <source>
        <dbReference type="SAM" id="Coils"/>
    </source>
</evidence>
<dbReference type="PROSITE" id="PS00107">
    <property type="entry name" value="PROTEIN_KINASE_ATP"/>
    <property type="match status" value="1"/>
</dbReference>
<keyword evidence="1" id="KW-0723">Serine/threonine-protein kinase</keyword>
<evidence type="ECO:0000256" key="2">
    <source>
        <dbReference type="ARBA" id="ARBA00022679"/>
    </source>
</evidence>
<dbReference type="GO" id="GO:0004674">
    <property type="term" value="F:protein serine/threonine kinase activity"/>
    <property type="evidence" value="ECO:0007669"/>
    <property type="project" value="UniProtKB-KW"/>
</dbReference>
<dbReference type="EMBL" id="OA882478">
    <property type="protein sequence ID" value="CAD7275561.1"/>
    <property type="molecule type" value="Genomic_DNA"/>
</dbReference>
<evidence type="ECO:0000256" key="3">
    <source>
        <dbReference type="ARBA" id="ARBA00022741"/>
    </source>
</evidence>
<evidence type="ECO:0000256" key="6">
    <source>
        <dbReference type="PROSITE-ProRule" id="PRU10141"/>
    </source>
</evidence>
<keyword evidence="5 6" id="KW-0067">ATP-binding</keyword>
<dbReference type="GO" id="GO:0005524">
    <property type="term" value="F:ATP binding"/>
    <property type="evidence" value="ECO:0007669"/>
    <property type="project" value="UniProtKB-UniRule"/>
</dbReference>
<reference evidence="9" key="1">
    <citation type="submission" date="2020-11" db="EMBL/GenBank/DDBJ databases">
        <authorList>
            <person name="Tran Van P."/>
        </authorList>
    </citation>
    <scope>NUCLEOTIDE SEQUENCE</scope>
</reference>